<dbReference type="RefSeq" id="WP_262653257.1">
    <property type="nucleotide sequence ID" value="NZ_JAOQKE010000001.1"/>
</dbReference>
<evidence type="ECO:0000256" key="11">
    <source>
        <dbReference type="HAMAP-Rule" id="MF_00300"/>
    </source>
</evidence>
<dbReference type="InterPro" id="IPR020541">
    <property type="entry name" value="Chorismate_synthase_CS"/>
</dbReference>
<dbReference type="Pfam" id="PF01264">
    <property type="entry name" value="Chorismate_synt"/>
    <property type="match status" value="1"/>
</dbReference>
<comment type="caution">
    <text evidence="13">The sequence shown here is derived from an EMBL/GenBank/DDBJ whole genome shotgun (WGS) entry which is preliminary data.</text>
</comment>
<evidence type="ECO:0000256" key="8">
    <source>
        <dbReference type="ARBA" id="ARBA00022857"/>
    </source>
</evidence>
<dbReference type="HAMAP" id="MF_00300">
    <property type="entry name" value="Chorismate_synth"/>
    <property type="match status" value="1"/>
</dbReference>
<evidence type="ECO:0000256" key="2">
    <source>
        <dbReference type="ARBA" id="ARBA00008014"/>
    </source>
</evidence>
<sequence length="367" mass="39174">MSGSIYGKHFQISTWGESHGKALGVVVDGCPAGIPLTEADIQKFLDRRKPGQNRYSTPRKEDDAVEILSGVFDGKTTGTPISLVVFNKQQRSSDYSEIASYYRPGHADYTFDEKYGFRDYRGGGRSSGRETIGRVAAGAIAAKILETLGIHITAYSKSIGPITISADRFDLSQRECNALNMPDAQAAEEASAYLDTCKKNGDSCGGVVECIVTGMVPGLGDPVFEKLSANLAKAMFSIGAVKSFELGDGIAASRSLGSDNNDAFSLASDGSVQKTTNHSGGTLGGISDGSDLLFRVGFKPTPSISAQQHTVNKDHEEINISIKGRHDPIIVPRAVVVVESMAALTLVDALFSNMYAKIDDIAGFYHR</sequence>
<organism evidence="13 14">
    <name type="scientific">Muricoprocola aceti</name>
    <dbReference type="NCBI Taxonomy" id="2981772"/>
    <lineage>
        <taxon>Bacteria</taxon>
        <taxon>Bacillati</taxon>
        <taxon>Bacillota</taxon>
        <taxon>Clostridia</taxon>
        <taxon>Lachnospirales</taxon>
        <taxon>Lachnospiraceae</taxon>
        <taxon>Muricoprocola</taxon>
    </lineage>
</organism>
<dbReference type="PANTHER" id="PTHR21085">
    <property type="entry name" value="CHORISMATE SYNTHASE"/>
    <property type="match status" value="1"/>
</dbReference>
<keyword evidence="5 11" id="KW-0285">Flavoprotein</keyword>
<comment type="catalytic activity">
    <reaction evidence="11 12">
        <text>5-O-(1-carboxyvinyl)-3-phosphoshikimate = chorismate + phosphate</text>
        <dbReference type="Rhea" id="RHEA:21020"/>
        <dbReference type="ChEBI" id="CHEBI:29748"/>
        <dbReference type="ChEBI" id="CHEBI:43474"/>
        <dbReference type="ChEBI" id="CHEBI:57701"/>
        <dbReference type="EC" id="4.2.3.5"/>
    </reaction>
</comment>
<dbReference type="SUPFAM" id="SSF103263">
    <property type="entry name" value="Chorismate synthase, AroC"/>
    <property type="match status" value="1"/>
</dbReference>
<dbReference type="EC" id="4.2.3.5" evidence="3 11"/>
<evidence type="ECO:0000256" key="1">
    <source>
        <dbReference type="ARBA" id="ARBA00005044"/>
    </source>
</evidence>
<keyword evidence="4 11" id="KW-0028">Amino-acid biosynthesis</keyword>
<comment type="function">
    <text evidence="11">Catalyzes the anti-1,4-elimination of the C-3 phosphate and the C-6 proR hydrogen from 5-enolpyruvylshikimate-3-phosphate (EPSP) to yield chorismate, which is the branch point compound that serves as the starting substrate for the three terminal pathways of aromatic amino acid biosynthesis. This reaction introduces a second double bond into the aromatic ring system.</text>
</comment>
<keyword evidence="10 11" id="KW-0456">Lyase</keyword>
<dbReference type="NCBIfam" id="TIGR00033">
    <property type="entry name" value="aroC"/>
    <property type="match status" value="1"/>
</dbReference>
<proteinExistence type="inferred from homology"/>
<evidence type="ECO:0000256" key="9">
    <source>
        <dbReference type="ARBA" id="ARBA00023141"/>
    </source>
</evidence>
<feature type="binding site" evidence="11">
    <location>
        <begin position="125"/>
        <end position="127"/>
    </location>
    <ligand>
        <name>FMN</name>
        <dbReference type="ChEBI" id="CHEBI:58210"/>
    </ligand>
</feature>
<dbReference type="PIRSF" id="PIRSF001456">
    <property type="entry name" value="Chorismate_synth"/>
    <property type="match status" value="1"/>
</dbReference>
<evidence type="ECO:0000256" key="3">
    <source>
        <dbReference type="ARBA" id="ARBA00013036"/>
    </source>
</evidence>
<comment type="pathway">
    <text evidence="1 11 12">Metabolic intermediate biosynthesis; chorismate biosynthesis; chorismate from D-erythrose 4-phosphate and phosphoenolpyruvate: step 7/7.</text>
</comment>
<evidence type="ECO:0000313" key="13">
    <source>
        <dbReference type="EMBL" id="MCU6724031.1"/>
    </source>
</evidence>
<keyword evidence="14" id="KW-1185">Reference proteome</keyword>
<comment type="similarity">
    <text evidence="2 11 12">Belongs to the chorismate synthase family.</text>
</comment>
<comment type="cofactor">
    <cofactor evidence="11 12">
        <name>FMNH2</name>
        <dbReference type="ChEBI" id="CHEBI:57618"/>
    </cofactor>
    <text evidence="11 12">Reduced FMN (FMNH(2)).</text>
</comment>
<evidence type="ECO:0000313" key="14">
    <source>
        <dbReference type="Proteomes" id="UP001652338"/>
    </source>
</evidence>
<keyword evidence="9 11" id="KW-0057">Aromatic amino acid biosynthesis</keyword>
<feature type="binding site" evidence="11">
    <location>
        <position position="48"/>
    </location>
    <ligand>
        <name>NADP(+)</name>
        <dbReference type="ChEBI" id="CHEBI:58349"/>
    </ligand>
</feature>
<accession>A0ABT2SHQ4</accession>
<comment type="caution">
    <text evidence="11">Lacks conserved residue(s) required for the propagation of feature annotation.</text>
</comment>
<evidence type="ECO:0000256" key="7">
    <source>
        <dbReference type="ARBA" id="ARBA00022827"/>
    </source>
</evidence>
<dbReference type="CDD" id="cd07304">
    <property type="entry name" value="Chorismate_synthase"/>
    <property type="match status" value="1"/>
</dbReference>
<dbReference type="PROSITE" id="PS00787">
    <property type="entry name" value="CHORISMATE_SYNTHASE_1"/>
    <property type="match status" value="1"/>
</dbReference>
<evidence type="ECO:0000256" key="12">
    <source>
        <dbReference type="RuleBase" id="RU000605"/>
    </source>
</evidence>
<evidence type="ECO:0000256" key="5">
    <source>
        <dbReference type="ARBA" id="ARBA00022630"/>
    </source>
</evidence>
<dbReference type="NCBIfam" id="NF003793">
    <property type="entry name" value="PRK05382.1"/>
    <property type="match status" value="1"/>
</dbReference>
<keyword evidence="6 11" id="KW-0288">FMN</keyword>
<feature type="binding site" evidence="11">
    <location>
        <position position="284"/>
    </location>
    <ligand>
        <name>FMN</name>
        <dbReference type="ChEBI" id="CHEBI:58210"/>
    </ligand>
</feature>
<evidence type="ECO:0000256" key="10">
    <source>
        <dbReference type="ARBA" id="ARBA00023239"/>
    </source>
</evidence>
<dbReference type="Proteomes" id="UP001652338">
    <property type="component" value="Unassembled WGS sequence"/>
</dbReference>
<dbReference type="PROSITE" id="PS00788">
    <property type="entry name" value="CHORISMATE_SYNTHASE_2"/>
    <property type="match status" value="1"/>
</dbReference>
<keyword evidence="8 11" id="KW-0521">NADP</keyword>
<dbReference type="Gene3D" id="3.60.150.10">
    <property type="entry name" value="Chorismate synthase AroC"/>
    <property type="match status" value="1"/>
</dbReference>
<evidence type="ECO:0000256" key="6">
    <source>
        <dbReference type="ARBA" id="ARBA00022643"/>
    </source>
</evidence>
<gene>
    <name evidence="11 13" type="primary">aroC</name>
    <name evidence="13" type="ORF">OCV47_01445</name>
</gene>
<dbReference type="EMBL" id="JAOQKE010000001">
    <property type="protein sequence ID" value="MCU6724031.1"/>
    <property type="molecule type" value="Genomic_DNA"/>
</dbReference>
<keyword evidence="7 11" id="KW-0274">FAD</keyword>
<comment type="subunit">
    <text evidence="11">Homotetramer.</text>
</comment>
<reference evidence="13 14" key="1">
    <citation type="journal article" date="2021" name="ISME Commun">
        <title>Automated analysis of genomic sequences facilitates high-throughput and comprehensive description of bacteria.</title>
        <authorList>
            <person name="Hitch T.C.A."/>
        </authorList>
    </citation>
    <scope>NUCLEOTIDE SEQUENCE [LARGE SCALE GENOMIC DNA]</scope>
    <source>
        <strain evidence="13 14">Sanger_29</strain>
    </source>
</reference>
<name>A0ABT2SHQ4_9FIRM</name>
<feature type="binding site" evidence="11">
    <location>
        <begin position="299"/>
        <end position="303"/>
    </location>
    <ligand>
        <name>FMN</name>
        <dbReference type="ChEBI" id="CHEBI:58210"/>
    </ligand>
</feature>
<dbReference type="GO" id="GO:0004107">
    <property type="term" value="F:chorismate synthase activity"/>
    <property type="evidence" value="ECO:0007669"/>
    <property type="project" value="UniProtKB-EC"/>
</dbReference>
<feature type="binding site" evidence="11">
    <location>
        <position position="54"/>
    </location>
    <ligand>
        <name>NADP(+)</name>
        <dbReference type="ChEBI" id="CHEBI:58349"/>
    </ligand>
</feature>
<protein>
    <recommendedName>
        <fullName evidence="3 11">Chorismate synthase</fullName>
        <shortName evidence="11">CS</shortName>
        <ecNumber evidence="3 11">4.2.3.5</ecNumber>
    </recommendedName>
    <alternativeName>
        <fullName evidence="11">5-enolpyruvylshikimate-3-phosphate phospholyase</fullName>
    </alternativeName>
</protein>
<evidence type="ECO:0000256" key="4">
    <source>
        <dbReference type="ARBA" id="ARBA00022605"/>
    </source>
</evidence>
<dbReference type="InterPro" id="IPR000453">
    <property type="entry name" value="Chorismate_synth"/>
</dbReference>
<dbReference type="InterPro" id="IPR035904">
    <property type="entry name" value="Chorismate_synth_AroC_sf"/>
</dbReference>
<feature type="binding site" evidence="11">
    <location>
        <position position="325"/>
    </location>
    <ligand>
        <name>FMN</name>
        <dbReference type="ChEBI" id="CHEBI:58210"/>
    </ligand>
</feature>
<dbReference type="PANTHER" id="PTHR21085:SF0">
    <property type="entry name" value="CHORISMATE SYNTHASE"/>
    <property type="match status" value="1"/>
</dbReference>